<sequence length="144" mass="16196">MCSHLDTLLPDTDLKLHLHQDFWRHRRNCVRCGGQVKAGGYRWQKANCVLEHLVKRTGITIKDISDDAVEPKKAATKKGVSDEAQIAKGLVKASYVIDDDFDAVTGGTGAIREVWIPDYSMVDSEMQIKEDVVECCRMCTEEEI</sequence>
<gene>
    <name evidence="1" type="ORF">PV08_06253</name>
</gene>
<accession>A0A0D1ZTT8</accession>
<dbReference type="GeneID" id="27333336"/>
<dbReference type="AlphaFoldDB" id="A0A0D1ZTT8"/>
<reference evidence="1 2" key="1">
    <citation type="submission" date="2015-01" db="EMBL/GenBank/DDBJ databases">
        <title>The Genome Sequence of Exophiala spinifera CBS89968.</title>
        <authorList>
            <consortium name="The Broad Institute Genomics Platform"/>
            <person name="Cuomo C."/>
            <person name="de Hoog S."/>
            <person name="Gorbushina A."/>
            <person name="Stielow B."/>
            <person name="Teixiera M."/>
            <person name="Abouelleil A."/>
            <person name="Chapman S.B."/>
            <person name="Priest M."/>
            <person name="Young S.K."/>
            <person name="Wortman J."/>
            <person name="Nusbaum C."/>
            <person name="Birren B."/>
        </authorList>
    </citation>
    <scope>NUCLEOTIDE SEQUENCE [LARGE SCALE GENOMIC DNA]</scope>
    <source>
        <strain evidence="1 2">CBS 89968</strain>
    </source>
</reference>
<name>A0A0D1ZTT8_9EURO</name>
<dbReference type="Proteomes" id="UP000053328">
    <property type="component" value="Unassembled WGS sequence"/>
</dbReference>
<evidence type="ECO:0000313" key="2">
    <source>
        <dbReference type="Proteomes" id="UP000053328"/>
    </source>
</evidence>
<dbReference type="HOGENOM" id="CLU_144909_0_0_1"/>
<protein>
    <submittedName>
        <fullName evidence="1">Uncharacterized protein</fullName>
    </submittedName>
</protein>
<proteinExistence type="predicted"/>
<dbReference type="RefSeq" id="XP_016236418.1">
    <property type="nucleotide sequence ID" value="XM_016380591.1"/>
</dbReference>
<dbReference type="VEuPathDB" id="FungiDB:PV08_06253"/>
<dbReference type="OrthoDB" id="4117293at2759"/>
<keyword evidence="2" id="KW-1185">Reference proteome</keyword>
<dbReference type="EMBL" id="KN847495">
    <property type="protein sequence ID" value="KIW16202.1"/>
    <property type="molecule type" value="Genomic_DNA"/>
</dbReference>
<organism evidence="1 2">
    <name type="scientific">Exophiala spinifera</name>
    <dbReference type="NCBI Taxonomy" id="91928"/>
    <lineage>
        <taxon>Eukaryota</taxon>
        <taxon>Fungi</taxon>
        <taxon>Dikarya</taxon>
        <taxon>Ascomycota</taxon>
        <taxon>Pezizomycotina</taxon>
        <taxon>Eurotiomycetes</taxon>
        <taxon>Chaetothyriomycetidae</taxon>
        <taxon>Chaetothyriales</taxon>
        <taxon>Herpotrichiellaceae</taxon>
        <taxon>Exophiala</taxon>
    </lineage>
</organism>
<evidence type="ECO:0000313" key="1">
    <source>
        <dbReference type="EMBL" id="KIW16202.1"/>
    </source>
</evidence>